<proteinExistence type="predicted"/>
<reference evidence="1 2" key="1">
    <citation type="submission" date="2014-04" db="EMBL/GenBank/DDBJ databases">
        <authorList>
            <consortium name="DOE Joint Genome Institute"/>
            <person name="Kuo A."/>
            <person name="Gay G."/>
            <person name="Dore J."/>
            <person name="Kohler A."/>
            <person name="Nagy L.G."/>
            <person name="Floudas D."/>
            <person name="Copeland A."/>
            <person name="Barry K.W."/>
            <person name="Cichocki N."/>
            <person name="Veneault-Fourrey C."/>
            <person name="LaButti K."/>
            <person name="Lindquist E.A."/>
            <person name="Lipzen A."/>
            <person name="Lundell T."/>
            <person name="Morin E."/>
            <person name="Murat C."/>
            <person name="Sun H."/>
            <person name="Tunlid A."/>
            <person name="Henrissat B."/>
            <person name="Grigoriev I.V."/>
            <person name="Hibbett D.S."/>
            <person name="Martin F."/>
            <person name="Nordberg H.P."/>
            <person name="Cantor M.N."/>
            <person name="Hua S.X."/>
        </authorList>
    </citation>
    <scope>NUCLEOTIDE SEQUENCE [LARGE SCALE GENOMIC DNA]</scope>
    <source>
        <strain evidence="2">h7</strain>
    </source>
</reference>
<sequence>MSGFTCVETDSALMIRRCPILAAAEVRDVHTSEGAHLGTWKKPRQLMETDGLRSWSPIAMWSN</sequence>
<evidence type="ECO:0000313" key="1">
    <source>
        <dbReference type="EMBL" id="KIM42971.1"/>
    </source>
</evidence>
<dbReference type="Proteomes" id="UP000053424">
    <property type="component" value="Unassembled WGS sequence"/>
</dbReference>
<dbReference type="AlphaFoldDB" id="A0A0C3CH72"/>
<gene>
    <name evidence="1" type="ORF">M413DRAFT_443791</name>
</gene>
<organism evidence="1 2">
    <name type="scientific">Hebeloma cylindrosporum</name>
    <dbReference type="NCBI Taxonomy" id="76867"/>
    <lineage>
        <taxon>Eukaryota</taxon>
        <taxon>Fungi</taxon>
        <taxon>Dikarya</taxon>
        <taxon>Basidiomycota</taxon>
        <taxon>Agaricomycotina</taxon>
        <taxon>Agaricomycetes</taxon>
        <taxon>Agaricomycetidae</taxon>
        <taxon>Agaricales</taxon>
        <taxon>Agaricineae</taxon>
        <taxon>Hymenogastraceae</taxon>
        <taxon>Hebeloma</taxon>
    </lineage>
</organism>
<dbReference type="EMBL" id="KN831776">
    <property type="protein sequence ID" value="KIM42971.1"/>
    <property type="molecule type" value="Genomic_DNA"/>
</dbReference>
<evidence type="ECO:0000313" key="2">
    <source>
        <dbReference type="Proteomes" id="UP000053424"/>
    </source>
</evidence>
<keyword evidence="2" id="KW-1185">Reference proteome</keyword>
<accession>A0A0C3CH72</accession>
<dbReference type="HOGENOM" id="CLU_2886056_0_0_1"/>
<reference evidence="2" key="2">
    <citation type="submission" date="2015-01" db="EMBL/GenBank/DDBJ databases">
        <title>Evolutionary Origins and Diversification of the Mycorrhizal Mutualists.</title>
        <authorList>
            <consortium name="DOE Joint Genome Institute"/>
            <consortium name="Mycorrhizal Genomics Consortium"/>
            <person name="Kohler A."/>
            <person name="Kuo A."/>
            <person name="Nagy L.G."/>
            <person name="Floudas D."/>
            <person name="Copeland A."/>
            <person name="Barry K.W."/>
            <person name="Cichocki N."/>
            <person name="Veneault-Fourrey C."/>
            <person name="LaButti K."/>
            <person name="Lindquist E.A."/>
            <person name="Lipzen A."/>
            <person name="Lundell T."/>
            <person name="Morin E."/>
            <person name="Murat C."/>
            <person name="Riley R."/>
            <person name="Ohm R."/>
            <person name="Sun H."/>
            <person name="Tunlid A."/>
            <person name="Henrissat B."/>
            <person name="Grigoriev I.V."/>
            <person name="Hibbett D.S."/>
            <person name="Martin F."/>
        </authorList>
    </citation>
    <scope>NUCLEOTIDE SEQUENCE [LARGE SCALE GENOMIC DNA]</scope>
    <source>
        <strain evidence="2">h7</strain>
    </source>
</reference>
<protein>
    <submittedName>
        <fullName evidence="1">Uncharacterized protein</fullName>
    </submittedName>
</protein>
<name>A0A0C3CH72_HEBCY</name>